<name>A0A1Y2I6Y2_9FUNG</name>
<reference evidence="1 2" key="1">
    <citation type="submission" date="2016-07" db="EMBL/GenBank/DDBJ databases">
        <title>Pervasive Adenine N6-methylation of Active Genes in Fungi.</title>
        <authorList>
            <consortium name="DOE Joint Genome Institute"/>
            <person name="Mondo S.J."/>
            <person name="Dannebaum R.O."/>
            <person name="Kuo R.C."/>
            <person name="Labutti K."/>
            <person name="Haridas S."/>
            <person name="Kuo A."/>
            <person name="Salamov A."/>
            <person name="Ahrendt S.R."/>
            <person name="Lipzen A."/>
            <person name="Sullivan W."/>
            <person name="Andreopoulos W.B."/>
            <person name="Clum A."/>
            <person name="Lindquist E."/>
            <person name="Daum C."/>
            <person name="Ramamoorthy G.K."/>
            <person name="Gryganskyi A."/>
            <person name="Culley D."/>
            <person name="Magnuson J.K."/>
            <person name="James T.Y."/>
            <person name="O'Malley M.A."/>
            <person name="Stajich J.E."/>
            <person name="Spatafora J.W."/>
            <person name="Visel A."/>
            <person name="Grigoriev I.V."/>
        </authorList>
    </citation>
    <scope>NUCLEOTIDE SEQUENCE [LARGE SCALE GENOMIC DNA]</scope>
    <source>
        <strain evidence="1 2">PL171</strain>
    </source>
</reference>
<proteinExistence type="predicted"/>
<gene>
    <name evidence="1" type="ORF">BCR44DRAFT_34553</name>
</gene>
<keyword evidence="2" id="KW-1185">Reference proteome</keyword>
<accession>A0A1Y2I6Y2</accession>
<sequence>MTEVGKAVGSCVDGLYKRFVAGLDRKEASEQVVQVADELEASFVALLEEEVRKKIGLHPAAGQGI</sequence>
<dbReference type="Proteomes" id="UP000193411">
    <property type="component" value="Unassembled WGS sequence"/>
</dbReference>
<protein>
    <submittedName>
        <fullName evidence="1">Uncharacterized protein</fullName>
    </submittedName>
</protein>
<comment type="caution">
    <text evidence="1">The sequence shown here is derived from an EMBL/GenBank/DDBJ whole genome shotgun (WGS) entry which is preliminary data.</text>
</comment>
<dbReference type="EMBL" id="MCFL01000001">
    <property type="protein sequence ID" value="ORZ41252.1"/>
    <property type="molecule type" value="Genomic_DNA"/>
</dbReference>
<dbReference type="AlphaFoldDB" id="A0A1Y2I6Y2"/>
<organism evidence="1 2">
    <name type="scientific">Catenaria anguillulae PL171</name>
    <dbReference type="NCBI Taxonomy" id="765915"/>
    <lineage>
        <taxon>Eukaryota</taxon>
        <taxon>Fungi</taxon>
        <taxon>Fungi incertae sedis</taxon>
        <taxon>Blastocladiomycota</taxon>
        <taxon>Blastocladiomycetes</taxon>
        <taxon>Blastocladiales</taxon>
        <taxon>Catenariaceae</taxon>
        <taxon>Catenaria</taxon>
    </lineage>
</organism>
<evidence type="ECO:0000313" key="2">
    <source>
        <dbReference type="Proteomes" id="UP000193411"/>
    </source>
</evidence>
<evidence type="ECO:0000313" key="1">
    <source>
        <dbReference type="EMBL" id="ORZ41252.1"/>
    </source>
</evidence>